<dbReference type="Proteomes" id="UP000218334">
    <property type="component" value="Unassembled WGS sequence"/>
</dbReference>
<gene>
    <name evidence="1" type="ORF">ARMSODRAFT_710887</name>
</gene>
<evidence type="ECO:0000313" key="1">
    <source>
        <dbReference type="EMBL" id="PBK73003.1"/>
    </source>
</evidence>
<accession>A0A2H3CA17</accession>
<proteinExistence type="predicted"/>
<dbReference type="EMBL" id="KZ293421">
    <property type="protein sequence ID" value="PBK73003.1"/>
    <property type="molecule type" value="Genomic_DNA"/>
</dbReference>
<keyword evidence="2" id="KW-1185">Reference proteome</keyword>
<dbReference type="STRING" id="1076256.A0A2H3CA17"/>
<reference evidence="2" key="1">
    <citation type="journal article" date="2017" name="Nat. Ecol. Evol.">
        <title>Genome expansion and lineage-specific genetic innovations in the forest pathogenic fungi Armillaria.</title>
        <authorList>
            <person name="Sipos G."/>
            <person name="Prasanna A.N."/>
            <person name="Walter M.C."/>
            <person name="O'Connor E."/>
            <person name="Balint B."/>
            <person name="Krizsan K."/>
            <person name="Kiss B."/>
            <person name="Hess J."/>
            <person name="Varga T."/>
            <person name="Slot J."/>
            <person name="Riley R."/>
            <person name="Boka B."/>
            <person name="Rigling D."/>
            <person name="Barry K."/>
            <person name="Lee J."/>
            <person name="Mihaltcheva S."/>
            <person name="LaButti K."/>
            <person name="Lipzen A."/>
            <person name="Waldron R."/>
            <person name="Moloney N.M."/>
            <person name="Sperisen C."/>
            <person name="Kredics L."/>
            <person name="Vagvoelgyi C."/>
            <person name="Patrignani A."/>
            <person name="Fitzpatrick D."/>
            <person name="Nagy I."/>
            <person name="Doyle S."/>
            <person name="Anderson J.B."/>
            <person name="Grigoriev I.V."/>
            <person name="Gueldener U."/>
            <person name="Muensterkoetter M."/>
            <person name="Nagy L.G."/>
        </authorList>
    </citation>
    <scope>NUCLEOTIDE SEQUENCE [LARGE SCALE GENOMIC DNA]</scope>
    <source>
        <strain evidence="2">28-4</strain>
    </source>
</reference>
<organism evidence="1 2">
    <name type="scientific">Armillaria solidipes</name>
    <dbReference type="NCBI Taxonomy" id="1076256"/>
    <lineage>
        <taxon>Eukaryota</taxon>
        <taxon>Fungi</taxon>
        <taxon>Dikarya</taxon>
        <taxon>Basidiomycota</taxon>
        <taxon>Agaricomycotina</taxon>
        <taxon>Agaricomycetes</taxon>
        <taxon>Agaricomycetidae</taxon>
        <taxon>Agaricales</taxon>
        <taxon>Marasmiineae</taxon>
        <taxon>Physalacriaceae</taxon>
        <taxon>Armillaria</taxon>
    </lineage>
</organism>
<sequence>MPQCPQRVKKNFLTTQEWLRAASKCAIRIFVTSARFFSQIELRCIWQAPPKGRLPQLLYSLRPSLSHQVGLFSVKTSRIHKKPDLKCVSCMRVFQAPSEVAESGGCNPSINRHHVTTAVQGMNVSPTISISNRIGGLAISRHVHLATTEMAFNGKAYECYLCHGTALP</sequence>
<name>A0A2H3CA17_9AGAR</name>
<evidence type="ECO:0000313" key="2">
    <source>
        <dbReference type="Proteomes" id="UP000218334"/>
    </source>
</evidence>
<protein>
    <submittedName>
        <fullName evidence="1">Uncharacterized protein</fullName>
    </submittedName>
</protein>
<dbReference type="AlphaFoldDB" id="A0A2H3CA17"/>